<evidence type="ECO:0000256" key="5">
    <source>
        <dbReference type="ARBA" id="ARBA00022764"/>
    </source>
</evidence>
<protein>
    <submittedName>
        <fullName evidence="12">Cytochrome c peroxidase</fullName>
    </submittedName>
</protein>
<dbReference type="AlphaFoldDB" id="A0AAJ6NAN7"/>
<evidence type="ECO:0000256" key="7">
    <source>
        <dbReference type="ARBA" id="ARBA00023004"/>
    </source>
</evidence>
<dbReference type="SUPFAM" id="SSF46626">
    <property type="entry name" value="Cytochrome c"/>
    <property type="match status" value="2"/>
</dbReference>
<dbReference type="GO" id="GO:0004130">
    <property type="term" value="F:cytochrome-c peroxidase activity"/>
    <property type="evidence" value="ECO:0007669"/>
    <property type="project" value="TreeGrafter"/>
</dbReference>
<feature type="domain" description="Cytochrome c" evidence="11">
    <location>
        <begin position="229"/>
        <end position="395"/>
    </location>
</feature>
<dbReference type="InterPro" id="IPR004852">
    <property type="entry name" value="Di-haem_cyt_c_peroxidsae"/>
</dbReference>
<evidence type="ECO:0000256" key="6">
    <source>
        <dbReference type="ARBA" id="ARBA00023002"/>
    </source>
</evidence>
<dbReference type="Proteomes" id="UP001236239">
    <property type="component" value="Unassembled WGS sequence"/>
</dbReference>
<comment type="subcellular location">
    <subcellularLocation>
        <location evidence="1">Periplasm</location>
    </subcellularLocation>
</comment>
<comment type="PTM">
    <text evidence="8">Binds 2 heme groups per subunit.</text>
</comment>
<keyword evidence="7 9" id="KW-0408">Iron</keyword>
<evidence type="ECO:0000313" key="13">
    <source>
        <dbReference type="Proteomes" id="UP001236239"/>
    </source>
</evidence>
<keyword evidence="2 8" id="KW-0349">Heme</keyword>
<dbReference type="Pfam" id="PF03150">
    <property type="entry name" value="CCP_MauG"/>
    <property type="match status" value="1"/>
</dbReference>
<feature type="chain" id="PRO_5042512459" evidence="10">
    <location>
        <begin position="37"/>
        <end position="428"/>
    </location>
</feature>
<evidence type="ECO:0000256" key="1">
    <source>
        <dbReference type="ARBA" id="ARBA00004418"/>
    </source>
</evidence>
<evidence type="ECO:0000259" key="11">
    <source>
        <dbReference type="PROSITE" id="PS51007"/>
    </source>
</evidence>
<reference evidence="12" key="1">
    <citation type="journal article" date="2023" name="Front. Microbiol.">
        <title>Phylogeography and host specificity of Pasteurellaceae pathogenic to sea-farmed fish in the north-east Atlantic.</title>
        <authorList>
            <person name="Gulla S."/>
            <person name="Colquhoun D.J."/>
            <person name="Olsen A.B."/>
            <person name="Spilsberg B."/>
            <person name="Lagesen K."/>
            <person name="Aakesson C.P."/>
            <person name="Strom S."/>
            <person name="Manji F."/>
            <person name="Birkbeck T.H."/>
            <person name="Nilsen H.K."/>
        </authorList>
    </citation>
    <scope>NUCLEOTIDE SEQUENCE</scope>
    <source>
        <strain evidence="12">TW16_20</strain>
    </source>
</reference>
<feature type="signal peptide" evidence="10">
    <location>
        <begin position="1"/>
        <end position="36"/>
    </location>
</feature>
<accession>A0AAJ6NAN7</accession>
<dbReference type="InterPro" id="IPR036909">
    <property type="entry name" value="Cyt_c-like_dom_sf"/>
</dbReference>
<dbReference type="PIRSF" id="PIRSF000294">
    <property type="entry name" value="Cytochrome-c_peroxidase"/>
    <property type="match status" value="1"/>
</dbReference>
<feature type="binding site" description="covalent" evidence="8">
    <location>
        <position position="249"/>
    </location>
    <ligand>
        <name>heme c</name>
        <dbReference type="ChEBI" id="CHEBI:61717"/>
        <label>2</label>
    </ligand>
</feature>
<dbReference type="InterPro" id="IPR009056">
    <property type="entry name" value="Cyt_c-like_dom"/>
</dbReference>
<dbReference type="InterPro" id="IPR051395">
    <property type="entry name" value="Cytochrome_c_Peroxidase/MauG"/>
</dbReference>
<keyword evidence="3 9" id="KW-0479">Metal-binding</keyword>
<evidence type="ECO:0000256" key="9">
    <source>
        <dbReference type="PIRSR" id="PIRSR000294-2"/>
    </source>
</evidence>
<feature type="binding site" description="axial binding residue" evidence="9">
    <location>
        <position position="250"/>
    </location>
    <ligand>
        <name>heme c</name>
        <dbReference type="ChEBI" id="CHEBI:61717"/>
        <label>2</label>
    </ligand>
    <ligandPart>
        <name>Fe</name>
        <dbReference type="ChEBI" id="CHEBI:18248"/>
    </ligandPart>
</feature>
<feature type="binding site" description="covalent" evidence="8">
    <location>
        <position position="76"/>
    </location>
    <ligand>
        <name>heme c</name>
        <dbReference type="ChEBI" id="CHEBI:61717"/>
        <label>1</label>
    </ligand>
</feature>
<gene>
    <name evidence="12" type="ORF">QJU93_08180</name>
</gene>
<dbReference type="GO" id="GO:0042597">
    <property type="term" value="C:periplasmic space"/>
    <property type="evidence" value="ECO:0007669"/>
    <property type="project" value="UniProtKB-SubCell"/>
</dbReference>
<keyword evidence="6" id="KW-0560">Oxidoreductase</keyword>
<dbReference type="GO" id="GO:0020037">
    <property type="term" value="F:heme binding"/>
    <property type="evidence" value="ECO:0007669"/>
    <property type="project" value="InterPro"/>
</dbReference>
<keyword evidence="4 10" id="KW-0732">Signal</keyword>
<comment type="cofactor">
    <cofactor evidence="8">
        <name>heme</name>
        <dbReference type="ChEBI" id="CHEBI:30413"/>
    </cofactor>
    <text evidence="8">Binds 2 heme groups.</text>
</comment>
<dbReference type="GO" id="GO:0009055">
    <property type="term" value="F:electron transfer activity"/>
    <property type="evidence" value="ECO:0007669"/>
    <property type="project" value="InterPro"/>
</dbReference>
<dbReference type="Gene3D" id="1.10.760.10">
    <property type="entry name" value="Cytochrome c-like domain"/>
    <property type="match status" value="2"/>
</dbReference>
<dbReference type="GO" id="GO:0046872">
    <property type="term" value="F:metal ion binding"/>
    <property type="evidence" value="ECO:0007669"/>
    <property type="project" value="UniProtKB-KW"/>
</dbReference>
<evidence type="ECO:0000256" key="4">
    <source>
        <dbReference type="ARBA" id="ARBA00022729"/>
    </source>
</evidence>
<evidence type="ECO:0000313" key="12">
    <source>
        <dbReference type="EMBL" id="MDP8173332.1"/>
    </source>
</evidence>
<feature type="binding site" description="covalent" evidence="8">
    <location>
        <position position="73"/>
    </location>
    <ligand>
        <name>heme c</name>
        <dbReference type="ChEBI" id="CHEBI:61717"/>
        <label>1</label>
    </ligand>
</feature>
<organism evidence="12 13">
    <name type="scientific">Phocoenobacter skyensis</name>
    <dbReference type="NCBI Taxonomy" id="97481"/>
    <lineage>
        <taxon>Bacteria</taxon>
        <taxon>Pseudomonadati</taxon>
        <taxon>Pseudomonadota</taxon>
        <taxon>Gammaproteobacteria</taxon>
        <taxon>Pasteurellales</taxon>
        <taxon>Pasteurellaceae</taxon>
        <taxon>Phocoenobacter</taxon>
    </lineage>
</organism>
<comment type="caution">
    <text evidence="12">The sequence shown here is derived from an EMBL/GenBank/DDBJ whole genome shotgun (WGS) entry which is preliminary data.</text>
</comment>
<keyword evidence="12" id="KW-0575">Peroxidase</keyword>
<dbReference type="EMBL" id="JASAYQ010000014">
    <property type="protein sequence ID" value="MDP8173332.1"/>
    <property type="molecule type" value="Genomic_DNA"/>
</dbReference>
<dbReference type="PANTHER" id="PTHR30600:SF10">
    <property type="entry name" value="BLL6722 PROTEIN"/>
    <property type="match status" value="1"/>
</dbReference>
<feature type="binding site" description="axial binding residue" evidence="9">
    <location>
        <position position="77"/>
    </location>
    <ligand>
        <name>heme c</name>
        <dbReference type="ChEBI" id="CHEBI:61717"/>
        <label>1</label>
    </ligand>
    <ligandPart>
        <name>Fe</name>
        <dbReference type="ChEBI" id="CHEBI:18248"/>
    </ligandPart>
</feature>
<name>A0AAJ6NAN7_9PAST</name>
<evidence type="ECO:0000256" key="3">
    <source>
        <dbReference type="ARBA" id="ARBA00022723"/>
    </source>
</evidence>
<evidence type="ECO:0000256" key="8">
    <source>
        <dbReference type="PIRSR" id="PIRSR000294-1"/>
    </source>
</evidence>
<proteinExistence type="predicted"/>
<dbReference type="PANTHER" id="PTHR30600">
    <property type="entry name" value="CYTOCHROME C PEROXIDASE-RELATED"/>
    <property type="match status" value="1"/>
</dbReference>
<sequence>MKKSIKNNPSLRYTKYMFFTTLAFMSIALHSTYATADEKQIAIEKDKAALEKIILGKMLYFDKALSQNGTLSCAVCHSPTQGFVDERPDNGRVVALGDDGHSRGDRNVPTASYAAFSPPFHFDEKQQEWVGGQFLDGRADTLAEQAGGPPLNPVEMNMPNKKAVIDRLKKNAFYQKMFKKSYGDDIFENNEQAYTAMTDAIEAFEKSKEFSPFDSKYDRYLKDEYELTVLEDLGMTLFFSNDNVSCANCHKLFPEGAKKETFTNFQYRNIGVPKNLELIALNKLGEDYIDKGLAGNEKIKDQPNLKALKGRFKTPTLRNVAVTAPYMHNGVFKHLRTVVEFYDTFNNPKRTINPETGKPWGEAEVPETIDREDLAAKKLTDRKVDALVAFMKMLTDKRYEPLLEKLDEEEALFWKNINHNDKKETKAN</sequence>
<dbReference type="PROSITE" id="PS51007">
    <property type="entry name" value="CYTC"/>
    <property type="match status" value="1"/>
</dbReference>
<keyword evidence="5" id="KW-0574">Periplasm</keyword>
<evidence type="ECO:0000256" key="10">
    <source>
        <dbReference type="SAM" id="SignalP"/>
    </source>
</evidence>
<dbReference type="InterPro" id="IPR026259">
    <property type="entry name" value="MauG/Cytc_peroxidase"/>
</dbReference>
<dbReference type="RefSeq" id="WP_306374871.1">
    <property type="nucleotide sequence ID" value="NZ_JASAYK010000010.1"/>
</dbReference>
<evidence type="ECO:0000256" key="2">
    <source>
        <dbReference type="ARBA" id="ARBA00022617"/>
    </source>
</evidence>
<feature type="binding site" description="covalent" evidence="8">
    <location>
        <position position="246"/>
    </location>
    <ligand>
        <name>heme c</name>
        <dbReference type="ChEBI" id="CHEBI:61717"/>
        <label>2</label>
    </ligand>
</feature>